<gene>
    <name evidence="1" type="ORF">HPP92_009677</name>
</gene>
<dbReference type="AlphaFoldDB" id="A0A835RFS8"/>
<accession>A0A835RFS8</accession>
<dbReference type="Proteomes" id="UP000636800">
    <property type="component" value="Unassembled WGS sequence"/>
</dbReference>
<reference evidence="1 2" key="1">
    <citation type="journal article" date="2020" name="Nat. Food">
        <title>A phased Vanilla planifolia genome enables genetic improvement of flavour and production.</title>
        <authorList>
            <person name="Hasing T."/>
            <person name="Tang H."/>
            <person name="Brym M."/>
            <person name="Khazi F."/>
            <person name="Huang T."/>
            <person name="Chambers A.H."/>
        </authorList>
    </citation>
    <scope>NUCLEOTIDE SEQUENCE [LARGE SCALE GENOMIC DNA]</scope>
    <source>
        <tissue evidence="1">Leaf</tissue>
    </source>
</reference>
<keyword evidence="2" id="KW-1185">Reference proteome</keyword>
<organism evidence="1 2">
    <name type="scientific">Vanilla planifolia</name>
    <name type="common">Vanilla</name>
    <dbReference type="NCBI Taxonomy" id="51239"/>
    <lineage>
        <taxon>Eukaryota</taxon>
        <taxon>Viridiplantae</taxon>
        <taxon>Streptophyta</taxon>
        <taxon>Embryophyta</taxon>
        <taxon>Tracheophyta</taxon>
        <taxon>Spermatophyta</taxon>
        <taxon>Magnoliopsida</taxon>
        <taxon>Liliopsida</taxon>
        <taxon>Asparagales</taxon>
        <taxon>Orchidaceae</taxon>
        <taxon>Vanilloideae</taxon>
        <taxon>Vanilleae</taxon>
        <taxon>Vanilla</taxon>
    </lineage>
</organism>
<protein>
    <submittedName>
        <fullName evidence="1">Uncharacterized protein</fullName>
    </submittedName>
</protein>
<dbReference type="EMBL" id="JADCNL010000004">
    <property type="protein sequence ID" value="KAG0485598.1"/>
    <property type="molecule type" value="Genomic_DNA"/>
</dbReference>
<proteinExistence type="predicted"/>
<name>A0A835RFS8_VANPL</name>
<dbReference type="OrthoDB" id="781981at2759"/>
<evidence type="ECO:0000313" key="1">
    <source>
        <dbReference type="EMBL" id="KAG0485598.1"/>
    </source>
</evidence>
<comment type="caution">
    <text evidence="1">The sequence shown here is derived from an EMBL/GenBank/DDBJ whole genome shotgun (WGS) entry which is preliminary data.</text>
</comment>
<sequence length="89" mass="9424">MRMASVGKGLAYTASISTTVRLCPAMPKNSSSLSAALTMRRSGLRTFLRARKERAGLAVDGVGVGHAGRQPELVTQIHCFLNVTVPPLS</sequence>
<evidence type="ECO:0000313" key="2">
    <source>
        <dbReference type="Proteomes" id="UP000636800"/>
    </source>
</evidence>